<dbReference type="InterPro" id="IPR002559">
    <property type="entry name" value="Transposase_11"/>
</dbReference>
<keyword evidence="3" id="KW-1185">Reference proteome</keyword>
<feature type="domain" description="Transposase IS4-like" evidence="1">
    <location>
        <begin position="2"/>
        <end position="196"/>
    </location>
</feature>
<dbReference type="EMBL" id="FXTG01000002">
    <property type="protein sequence ID" value="SMO57597.1"/>
    <property type="molecule type" value="Genomic_DNA"/>
</dbReference>
<organism evidence="2 3">
    <name type="scientific">Dietzia kunjamensis subsp. schimae</name>
    <dbReference type="NCBI Taxonomy" id="498198"/>
    <lineage>
        <taxon>Bacteria</taxon>
        <taxon>Bacillati</taxon>
        <taxon>Actinomycetota</taxon>
        <taxon>Actinomycetes</taxon>
        <taxon>Mycobacteriales</taxon>
        <taxon>Dietziaceae</taxon>
        <taxon>Dietzia</taxon>
    </lineage>
</organism>
<dbReference type="SUPFAM" id="SSF53098">
    <property type="entry name" value="Ribonuclease H-like"/>
    <property type="match status" value="1"/>
</dbReference>
<dbReference type="NCBIfam" id="NF033559">
    <property type="entry name" value="transpos_IS1634"/>
    <property type="match status" value="1"/>
</dbReference>
<dbReference type="Proteomes" id="UP000315460">
    <property type="component" value="Unassembled WGS sequence"/>
</dbReference>
<name>A0ABY1MZ81_9ACTN</name>
<dbReference type="RefSeq" id="WP_241729251.1">
    <property type="nucleotide sequence ID" value="NZ_FXTG01000002.1"/>
</dbReference>
<evidence type="ECO:0000259" key="1">
    <source>
        <dbReference type="Pfam" id="PF01609"/>
    </source>
</evidence>
<protein>
    <submittedName>
        <fullName evidence="2">Transposase DDE domain-containing protein</fullName>
    </submittedName>
</protein>
<accession>A0ABY1MZ81</accession>
<evidence type="ECO:0000313" key="2">
    <source>
        <dbReference type="EMBL" id="SMO57597.1"/>
    </source>
</evidence>
<comment type="caution">
    <text evidence="2">The sequence shown here is derived from an EMBL/GenBank/DDBJ whole genome shotgun (WGS) entry which is preliminary data.</text>
</comment>
<dbReference type="Pfam" id="PF01609">
    <property type="entry name" value="DDE_Tnp_1"/>
    <property type="match status" value="1"/>
</dbReference>
<dbReference type="InterPro" id="IPR047654">
    <property type="entry name" value="IS1634_transpos"/>
</dbReference>
<evidence type="ECO:0000313" key="3">
    <source>
        <dbReference type="Proteomes" id="UP000315460"/>
    </source>
</evidence>
<proteinExistence type="predicted"/>
<reference evidence="2 3" key="1">
    <citation type="submission" date="2017-05" db="EMBL/GenBank/DDBJ databases">
        <authorList>
            <person name="Varghese N."/>
            <person name="Submissions S."/>
        </authorList>
    </citation>
    <scope>NUCLEOTIDE SEQUENCE [LARGE SCALE GENOMIC DNA]</scope>
    <source>
        <strain evidence="2 3">DSM 45139</strain>
    </source>
</reference>
<gene>
    <name evidence="2" type="ORF">SAMN06265174_102424</name>
</gene>
<sequence length="253" mass="28387">MVVVADAGMLSAANINALEDAGLSFIVGSRTSKAPKELEDHFGRRGNAIDDGKVVELTRPMGQGRDRRQRRVVWHYKWERAQRDRRTLNAQIDRAQRVADRSEPLKKQRFVKITGQTVALDEASIERARQSAGYKGYVTNIDPKNMDGHAVVAAYHDLWKVEQSFRMAKSDLKARPVFHRTRDSIEAHLTVVFAALAVARLLQHQTGTTIKKIVQTLQPLRTIVVTVGDQELIAEPTIDDTTRDLIHAINAGH</sequence>
<dbReference type="GeneID" id="97370354"/>
<dbReference type="InterPro" id="IPR012337">
    <property type="entry name" value="RNaseH-like_sf"/>
</dbReference>